<proteinExistence type="predicted"/>
<dbReference type="Proteomes" id="UP001144978">
    <property type="component" value="Unassembled WGS sequence"/>
</dbReference>
<sequence>MLTANYHKMQAKGPGQMVQTTVVVDCSALEAGNQEHHRVDARAHTRHCHPVHLRAYASNGRVTQAHSDPQQSAEGKECPAHHAEVDSVLRRAVRSGTCTDFPGPEALNITRMAGRLCIGQPLLASEDIARYPIDQGADVNRGDSGGWTPLHIASSGGFDEVVKELLGAGADVNARNEKGLTPLHYAASKSRIEIGKSLIARGADINAKDRANQTPLCLRTDIEQLRLDPLDSSLSYCIRLKGLRKRDSTLRIELAIRHFIWRWNLPTPKQLVCSSRPTNIDGEMPEDMEGVGGQEQRPPGKVNGLLGPLPTLQAGTKNRIDYLDTSGWIPSAAIRSKADTVDMSTELTNTLAIALRPAALK</sequence>
<accession>A0ACC1PTS2</accession>
<evidence type="ECO:0000313" key="2">
    <source>
        <dbReference type="Proteomes" id="UP001144978"/>
    </source>
</evidence>
<protein>
    <submittedName>
        <fullName evidence="1">Uncharacterized protein</fullName>
    </submittedName>
</protein>
<name>A0ACC1PTS2_9APHY</name>
<reference evidence="1" key="1">
    <citation type="submission" date="2022-08" db="EMBL/GenBank/DDBJ databases">
        <title>Genome Sequence of Pycnoporus sanguineus.</title>
        <authorList>
            <person name="Buettner E."/>
        </authorList>
    </citation>
    <scope>NUCLEOTIDE SEQUENCE</scope>
    <source>
        <strain evidence="1">CG-C14</strain>
    </source>
</reference>
<dbReference type="EMBL" id="JANSHE010001513">
    <property type="protein sequence ID" value="KAJ3002323.1"/>
    <property type="molecule type" value="Genomic_DNA"/>
</dbReference>
<gene>
    <name evidence="1" type="ORF">NUW54_g5906</name>
</gene>
<comment type="caution">
    <text evidence="1">The sequence shown here is derived from an EMBL/GenBank/DDBJ whole genome shotgun (WGS) entry which is preliminary data.</text>
</comment>
<organism evidence="1 2">
    <name type="scientific">Trametes sanguinea</name>
    <dbReference type="NCBI Taxonomy" id="158606"/>
    <lineage>
        <taxon>Eukaryota</taxon>
        <taxon>Fungi</taxon>
        <taxon>Dikarya</taxon>
        <taxon>Basidiomycota</taxon>
        <taxon>Agaricomycotina</taxon>
        <taxon>Agaricomycetes</taxon>
        <taxon>Polyporales</taxon>
        <taxon>Polyporaceae</taxon>
        <taxon>Trametes</taxon>
    </lineage>
</organism>
<evidence type="ECO:0000313" key="1">
    <source>
        <dbReference type="EMBL" id="KAJ3002323.1"/>
    </source>
</evidence>
<keyword evidence="2" id="KW-1185">Reference proteome</keyword>